<comment type="caution">
    <text evidence="2">The sequence shown here is derived from an EMBL/GenBank/DDBJ whole genome shotgun (WGS) entry which is preliminary data.</text>
</comment>
<feature type="domain" description="Formyl transferase N-terminal" evidence="1">
    <location>
        <begin position="97"/>
        <end position="209"/>
    </location>
</feature>
<dbReference type="InterPro" id="IPR036477">
    <property type="entry name" value="Formyl_transf_N_sf"/>
</dbReference>
<sequence>MPLRIAIVTQDEPFYMPTFFEAFFDELSEKVVIDSVTILDLLDDSMAELAARMYGLYGPWNFLRRGIEFAYRKTLSSIGDSYSVANIANRNGVPVKTRENVNESEFVSYLEESNIDVLLSVSAPEVFDSAILTAPNWGCINVHTASLPEYRGMLPTFWALYQGEDEIGVTVHTMVEEIDRGKIVRQTTFLVDSNDTLDDVITRGKRVGGKEAAAALAAIADGTVELTEMSGKGSYYSFPTADDRREFQRRGREVL</sequence>
<gene>
    <name evidence="2" type="ORF">ACFQE9_14085</name>
</gene>
<evidence type="ECO:0000313" key="2">
    <source>
        <dbReference type="EMBL" id="MFC6893728.1"/>
    </source>
</evidence>
<dbReference type="PANTHER" id="PTHR11138:SF5">
    <property type="entry name" value="METHIONYL-TRNA FORMYLTRANSFERASE, MITOCHONDRIAL"/>
    <property type="match status" value="1"/>
</dbReference>
<evidence type="ECO:0000313" key="3">
    <source>
        <dbReference type="Proteomes" id="UP001596296"/>
    </source>
</evidence>
<reference evidence="2 3" key="1">
    <citation type="journal article" date="2019" name="Int. J. Syst. Evol. Microbiol.">
        <title>The Global Catalogue of Microorganisms (GCM) 10K type strain sequencing project: providing services to taxonomists for standard genome sequencing and annotation.</title>
        <authorList>
            <consortium name="The Broad Institute Genomics Platform"/>
            <consortium name="The Broad Institute Genome Sequencing Center for Infectious Disease"/>
            <person name="Wu L."/>
            <person name="Ma J."/>
        </authorList>
    </citation>
    <scope>NUCLEOTIDE SEQUENCE [LARGE SCALE GENOMIC DNA]</scope>
    <source>
        <strain evidence="2 3">SKJ47</strain>
    </source>
</reference>
<dbReference type="InterPro" id="IPR002376">
    <property type="entry name" value="Formyl_transf_N"/>
</dbReference>
<organism evidence="2 3">
    <name type="scientific">Halopenitus salinus</name>
    <dbReference type="NCBI Taxonomy" id="1198295"/>
    <lineage>
        <taxon>Archaea</taxon>
        <taxon>Methanobacteriati</taxon>
        <taxon>Methanobacteriota</taxon>
        <taxon>Stenosarchaea group</taxon>
        <taxon>Halobacteria</taxon>
        <taxon>Halobacteriales</taxon>
        <taxon>Haloferacaceae</taxon>
        <taxon>Halopenitus</taxon>
    </lineage>
</organism>
<proteinExistence type="predicted"/>
<dbReference type="EMBL" id="JBHSXL010000011">
    <property type="protein sequence ID" value="MFC6893728.1"/>
    <property type="molecule type" value="Genomic_DNA"/>
</dbReference>
<keyword evidence="3" id="KW-1185">Reference proteome</keyword>
<dbReference type="Gene3D" id="3.40.50.12230">
    <property type="match status" value="1"/>
</dbReference>
<dbReference type="SUPFAM" id="SSF53328">
    <property type="entry name" value="Formyltransferase"/>
    <property type="match status" value="1"/>
</dbReference>
<name>A0ABD5V114_9EURY</name>
<evidence type="ECO:0000259" key="1">
    <source>
        <dbReference type="Pfam" id="PF00551"/>
    </source>
</evidence>
<dbReference type="AlphaFoldDB" id="A0ABD5V114"/>
<dbReference type="PANTHER" id="PTHR11138">
    <property type="entry name" value="METHIONYL-TRNA FORMYLTRANSFERASE"/>
    <property type="match status" value="1"/>
</dbReference>
<accession>A0ABD5V114</accession>
<dbReference type="Pfam" id="PF00551">
    <property type="entry name" value="Formyl_trans_N"/>
    <property type="match status" value="1"/>
</dbReference>
<dbReference type="Proteomes" id="UP001596296">
    <property type="component" value="Unassembled WGS sequence"/>
</dbReference>
<dbReference type="RefSeq" id="WP_379746066.1">
    <property type="nucleotide sequence ID" value="NZ_JBHSVN010000001.1"/>
</dbReference>
<protein>
    <submittedName>
        <fullName evidence="2">Formyltransferase family protein</fullName>
    </submittedName>
</protein>